<dbReference type="RefSeq" id="WP_109792963.1">
    <property type="nucleotide sequence ID" value="NZ_PHIG01000048.1"/>
</dbReference>
<dbReference type="InterPro" id="IPR029062">
    <property type="entry name" value="Class_I_gatase-like"/>
</dbReference>
<dbReference type="SMART" id="SM00342">
    <property type="entry name" value="HTH_ARAC"/>
    <property type="match status" value="1"/>
</dbReference>
<accession>A0A2M9FX73</accession>
<dbReference type="InterPro" id="IPR018062">
    <property type="entry name" value="HTH_AraC-typ_CS"/>
</dbReference>
<dbReference type="EMBL" id="PHIG01000048">
    <property type="protein sequence ID" value="PJK28057.1"/>
    <property type="molecule type" value="Genomic_DNA"/>
</dbReference>
<dbReference type="CDD" id="cd03136">
    <property type="entry name" value="GATase1_AraC_ArgR_like"/>
    <property type="match status" value="1"/>
</dbReference>
<dbReference type="AlphaFoldDB" id="A0A2M9FX73"/>
<keyword evidence="4" id="KW-1133">Transmembrane helix</keyword>
<gene>
    <name evidence="6" type="ORF">CVT23_18635</name>
</gene>
<dbReference type="SUPFAM" id="SSF52317">
    <property type="entry name" value="Class I glutamine amidotransferase-like"/>
    <property type="match status" value="1"/>
</dbReference>
<dbReference type="SUPFAM" id="SSF46689">
    <property type="entry name" value="Homeodomain-like"/>
    <property type="match status" value="2"/>
</dbReference>
<dbReference type="PANTHER" id="PTHR43130">
    <property type="entry name" value="ARAC-FAMILY TRANSCRIPTIONAL REGULATOR"/>
    <property type="match status" value="1"/>
</dbReference>
<evidence type="ECO:0000313" key="7">
    <source>
        <dbReference type="Proteomes" id="UP000229498"/>
    </source>
</evidence>
<dbReference type="Gene3D" id="3.40.50.880">
    <property type="match status" value="1"/>
</dbReference>
<evidence type="ECO:0000256" key="2">
    <source>
        <dbReference type="ARBA" id="ARBA00023125"/>
    </source>
</evidence>
<feature type="transmembrane region" description="Helical" evidence="4">
    <location>
        <begin position="6"/>
        <end position="27"/>
    </location>
</feature>
<proteinExistence type="predicted"/>
<dbReference type="Proteomes" id="UP000229498">
    <property type="component" value="Unassembled WGS sequence"/>
</dbReference>
<sequence length="329" mass="37221">MDLSIIPHRIVFFLVPNFSMIAFASALEPLRLTNRTLGKTVYEWTVVSADGEPVKASNGLAVGVDLSLDQARHRLLDEIKPEMVLVCSGVKVENFRNAQFEGWLRSMHRRGIAVGGLCTGAWLLAQADLLEGKRCSIHWETLPAFAEKFPMAEVHADLCEIDDGIYTCAGGTAALDMMLHVIEEHFGQSVMTKVCEYCLIDRIRNQRDRQRLPLQARLGLHHAKLLLIIELMEANVSEPLSLAEISEYVGLSRRQVERLFRRHLGRSPARYYLEIRIDRARHLLLQSNMPIVDVAIACGFVSASHFSKCYREMYGRSPQMERAQAEAYL</sequence>
<dbReference type="GO" id="GO:0043565">
    <property type="term" value="F:sequence-specific DNA binding"/>
    <property type="evidence" value="ECO:0007669"/>
    <property type="project" value="InterPro"/>
</dbReference>
<dbReference type="InterPro" id="IPR009057">
    <property type="entry name" value="Homeodomain-like_sf"/>
</dbReference>
<evidence type="ECO:0000256" key="4">
    <source>
        <dbReference type="SAM" id="Phobius"/>
    </source>
</evidence>
<dbReference type="GO" id="GO:0003700">
    <property type="term" value="F:DNA-binding transcription factor activity"/>
    <property type="evidence" value="ECO:0007669"/>
    <property type="project" value="InterPro"/>
</dbReference>
<organism evidence="6 7">
    <name type="scientific">Minwuia thermotolerans</name>
    <dbReference type="NCBI Taxonomy" id="2056226"/>
    <lineage>
        <taxon>Bacteria</taxon>
        <taxon>Pseudomonadati</taxon>
        <taxon>Pseudomonadota</taxon>
        <taxon>Alphaproteobacteria</taxon>
        <taxon>Minwuiales</taxon>
        <taxon>Minwuiaceae</taxon>
        <taxon>Minwuia</taxon>
    </lineage>
</organism>
<dbReference type="Pfam" id="PF12833">
    <property type="entry name" value="HTH_18"/>
    <property type="match status" value="1"/>
</dbReference>
<name>A0A2M9FX73_9PROT</name>
<keyword evidence="4" id="KW-0472">Membrane</keyword>
<keyword evidence="7" id="KW-1185">Reference proteome</keyword>
<dbReference type="InterPro" id="IPR002818">
    <property type="entry name" value="DJ-1/PfpI"/>
</dbReference>
<keyword evidence="4" id="KW-0812">Transmembrane</keyword>
<protein>
    <submittedName>
        <fullName evidence="6">AraC family transcriptional regulator</fullName>
    </submittedName>
</protein>
<evidence type="ECO:0000259" key="5">
    <source>
        <dbReference type="PROSITE" id="PS01124"/>
    </source>
</evidence>
<feature type="domain" description="HTH araC/xylS-type" evidence="5">
    <location>
        <begin position="226"/>
        <end position="324"/>
    </location>
</feature>
<dbReference type="Pfam" id="PF01965">
    <property type="entry name" value="DJ-1_PfpI"/>
    <property type="match status" value="1"/>
</dbReference>
<evidence type="ECO:0000313" key="6">
    <source>
        <dbReference type="EMBL" id="PJK28057.1"/>
    </source>
</evidence>
<keyword evidence="1" id="KW-0805">Transcription regulation</keyword>
<dbReference type="Gene3D" id="1.10.10.60">
    <property type="entry name" value="Homeodomain-like"/>
    <property type="match status" value="1"/>
</dbReference>
<dbReference type="PROSITE" id="PS01124">
    <property type="entry name" value="HTH_ARAC_FAMILY_2"/>
    <property type="match status" value="1"/>
</dbReference>
<comment type="caution">
    <text evidence="6">The sequence shown here is derived from an EMBL/GenBank/DDBJ whole genome shotgun (WGS) entry which is preliminary data.</text>
</comment>
<dbReference type="InterPro" id="IPR052158">
    <property type="entry name" value="INH-QAR"/>
</dbReference>
<keyword evidence="2" id="KW-0238">DNA-binding</keyword>
<reference evidence="6 7" key="1">
    <citation type="submission" date="2017-11" db="EMBL/GenBank/DDBJ databases">
        <title>Draft genome sequence of Rhizobiales bacterium SY3-13.</title>
        <authorList>
            <person name="Sun C."/>
        </authorList>
    </citation>
    <scope>NUCLEOTIDE SEQUENCE [LARGE SCALE GENOMIC DNA]</scope>
    <source>
        <strain evidence="6 7">SY3-13</strain>
    </source>
</reference>
<dbReference type="InterPro" id="IPR018060">
    <property type="entry name" value="HTH_AraC"/>
</dbReference>
<evidence type="ECO:0000256" key="1">
    <source>
        <dbReference type="ARBA" id="ARBA00023015"/>
    </source>
</evidence>
<dbReference type="PROSITE" id="PS00041">
    <property type="entry name" value="HTH_ARAC_FAMILY_1"/>
    <property type="match status" value="1"/>
</dbReference>
<dbReference type="OrthoDB" id="9793400at2"/>
<keyword evidence="3" id="KW-0804">Transcription</keyword>
<dbReference type="PANTHER" id="PTHR43130:SF3">
    <property type="entry name" value="HTH-TYPE TRANSCRIPTIONAL REGULATOR RV1931C"/>
    <property type="match status" value="1"/>
</dbReference>
<evidence type="ECO:0000256" key="3">
    <source>
        <dbReference type="ARBA" id="ARBA00023163"/>
    </source>
</evidence>